<reference evidence="2 3" key="1">
    <citation type="submission" date="2024-01" db="EMBL/GenBank/DDBJ databases">
        <authorList>
            <person name="Waweru B."/>
        </authorList>
    </citation>
    <scope>NUCLEOTIDE SEQUENCE [LARGE SCALE GENOMIC DNA]</scope>
</reference>
<evidence type="ECO:0000313" key="2">
    <source>
        <dbReference type="EMBL" id="CAK7327716.1"/>
    </source>
</evidence>
<dbReference type="EMBL" id="CAWUPB010000858">
    <property type="protein sequence ID" value="CAK7327716.1"/>
    <property type="molecule type" value="Genomic_DNA"/>
</dbReference>
<protein>
    <submittedName>
        <fullName evidence="2">Uncharacterized protein</fullName>
    </submittedName>
</protein>
<proteinExistence type="predicted"/>
<organism evidence="2 3">
    <name type="scientific">Dovyalis caffra</name>
    <dbReference type="NCBI Taxonomy" id="77055"/>
    <lineage>
        <taxon>Eukaryota</taxon>
        <taxon>Viridiplantae</taxon>
        <taxon>Streptophyta</taxon>
        <taxon>Embryophyta</taxon>
        <taxon>Tracheophyta</taxon>
        <taxon>Spermatophyta</taxon>
        <taxon>Magnoliopsida</taxon>
        <taxon>eudicotyledons</taxon>
        <taxon>Gunneridae</taxon>
        <taxon>Pentapetalae</taxon>
        <taxon>rosids</taxon>
        <taxon>fabids</taxon>
        <taxon>Malpighiales</taxon>
        <taxon>Salicaceae</taxon>
        <taxon>Flacourtieae</taxon>
        <taxon>Dovyalis</taxon>
    </lineage>
</organism>
<name>A0AAV1R138_9ROSI</name>
<dbReference type="AlphaFoldDB" id="A0AAV1R138"/>
<dbReference type="Proteomes" id="UP001314170">
    <property type="component" value="Unassembled WGS sequence"/>
</dbReference>
<sequence>MEPDAFKGKWVKDTNHPREPRTGRQYENDIQKQETSPHKTKRHKQITGDHAEAFCSIQWTPHGLFNIDD</sequence>
<comment type="caution">
    <text evidence="2">The sequence shown here is derived from an EMBL/GenBank/DDBJ whole genome shotgun (WGS) entry which is preliminary data.</text>
</comment>
<gene>
    <name evidence="2" type="ORF">DCAF_LOCUS5432</name>
</gene>
<feature type="region of interest" description="Disordered" evidence="1">
    <location>
        <begin position="1"/>
        <end position="47"/>
    </location>
</feature>
<evidence type="ECO:0000256" key="1">
    <source>
        <dbReference type="SAM" id="MobiDB-lite"/>
    </source>
</evidence>
<feature type="non-terminal residue" evidence="2">
    <location>
        <position position="69"/>
    </location>
</feature>
<evidence type="ECO:0000313" key="3">
    <source>
        <dbReference type="Proteomes" id="UP001314170"/>
    </source>
</evidence>
<keyword evidence="3" id="KW-1185">Reference proteome</keyword>
<accession>A0AAV1R138</accession>
<feature type="compositionally biased region" description="Basic and acidic residues" evidence="1">
    <location>
        <begin position="1"/>
        <end position="37"/>
    </location>
</feature>